<feature type="domain" description="ABC transporter" evidence="1">
    <location>
        <begin position="7"/>
        <end position="220"/>
    </location>
</feature>
<dbReference type="GO" id="GO:0000156">
    <property type="term" value="F:phosphorelay response regulator activity"/>
    <property type="evidence" value="ECO:0007669"/>
    <property type="project" value="InterPro"/>
</dbReference>
<dbReference type="Gene3D" id="3.40.50.300">
    <property type="entry name" value="P-loop containing nucleotide triphosphate hydrolases"/>
    <property type="match status" value="1"/>
</dbReference>
<dbReference type="Pfam" id="PF00005">
    <property type="entry name" value="ABC_tran"/>
    <property type="match status" value="1"/>
</dbReference>
<comment type="caution">
    <text evidence="3">The sequence shown here is derived from an EMBL/GenBank/DDBJ whole genome shotgun (WGS) entry which is preliminary data.</text>
</comment>
<sequence>MNNVTPIIFEKVLKQTSQGTLLKNITLTIPAGSQIGLKVTHQESRCFFNLLTGKTRPTSGQLVRNDTTIMANLTTDAGYPQLTVSQYAHLFLKLSAHPIDLAAAQEALALHEVWHLPLKRLSQDQQQRVVLLRLVVLHPDLAFLENPLNELSDDGIQLYLQGLAYLRQSGVTVICTAPYLEELLLVSDTIYRYSPTGLESVDLKPDTPDTTGPAIHPTQVFKIACKQDDKTIFFSPDEIDFIESINSISTVHVGNDTFSSTLTLTELEAKLQRFGFFRCHRSYLVNLQRIAELISYSRNSYTLILKGHPAPKLPLSRTRLEELRTLISF</sequence>
<dbReference type="PIRSF" id="PIRSF036612">
    <property type="entry name" value="ABC_ATP_LytTR"/>
    <property type="match status" value="1"/>
</dbReference>
<dbReference type="PANTHER" id="PTHR37299">
    <property type="entry name" value="TRANSCRIPTIONAL REGULATOR-RELATED"/>
    <property type="match status" value="1"/>
</dbReference>
<dbReference type="PATRIC" id="fig|649758.3.peg.1586"/>
<name>U2PGH2_LEVBR</name>
<dbReference type="Pfam" id="PF04397">
    <property type="entry name" value="LytTR"/>
    <property type="match status" value="1"/>
</dbReference>
<accession>U2PGH2</accession>
<dbReference type="SMART" id="SM00850">
    <property type="entry name" value="LytTR"/>
    <property type="match status" value="1"/>
</dbReference>
<evidence type="ECO:0000313" key="4">
    <source>
        <dbReference type="Proteomes" id="UP000016644"/>
    </source>
</evidence>
<dbReference type="PANTHER" id="PTHR37299:SF1">
    <property type="entry name" value="STAGE 0 SPORULATION PROTEIN A HOMOLOG"/>
    <property type="match status" value="1"/>
</dbReference>
<protein>
    <submittedName>
        <fullName evidence="3">LytTr DNA-binding domain protein</fullName>
    </submittedName>
</protein>
<proteinExistence type="predicted"/>
<dbReference type="GO" id="GO:0003677">
    <property type="term" value="F:DNA binding"/>
    <property type="evidence" value="ECO:0007669"/>
    <property type="project" value="UniProtKB-KW"/>
</dbReference>
<dbReference type="InterPro" id="IPR007492">
    <property type="entry name" value="LytTR_DNA-bd_dom"/>
</dbReference>
<organism evidence="3 4">
    <name type="scientific">Levilactobacillus brevis ATCC 14869 = DSM 20054</name>
    <dbReference type="NCBI Taxonomy" id="649758"/>
    <lineage>
        <taxon>Bacteria</taxon>
        <taxon>Bacillati</taxon>
        <taxon>Bacillota</taxon>
        <taxon>Bacilli</taxon>
        <taxon>Lactobacillales</taxon>
        <taxon>Lactobacillaceae</taxon>
        <taxon>Levilactobacillus</taxon>
    </lineage>
</organism>
<feature type="domain" description="HTH LytTR-type" evidence="2">
    <location>
        <begin position="223"/>
        <end position="329"/>
    </location>
</feature>
<dbReference type="EMBL" id="AWVK01000080">
    <property type="protein sequence ID" value="ERK42849.1"/>
    <property type="molecule type" value="Genomic_DNA"/>
</dbReference>
<dbReference type="InterPro" id="IPR027417">
    <property type="entry name" value="P-loop_NTPase"/>
</dbReference>
<evidence type="ECO:0000313" key="3">
    <source>
        <dbReference type="EMBL" id="ERK42849.1"/>
    </source>
</evidence>
<reference evidence="3 4" key="1">
    <citation type="submission" date="2013-06" db="EMBL/GenBank/DDBJ databases">
        <authorList>
            <person name="Weinstock G."/>
            <person name="Sodergren E."/>
            <person name="Lobos E.A."/>
            <person name="Fulton L."/>
            <person name="Fulton R."/>
            <person name="Courtney L."/>
            <person name="Fronick C."/>
            <person name="O'Laughlin M."/>
            <person name="Godfrey J."/>
            <person name="Wilson R.M."/>
            <person name="Miner T."/>
            <person name="Farmer C."/>
            <person name="Delehaunty K."/>
            <person name="Cordes M."/>
            <person name="Minx P."/>
            <person name="Tomlinson C."/>
            <person name="Chen J."/>
            <person name="Wollam A."/>
            <person name="Pepin K.H."/>
            <person name="Bhonagiri V."/>
            <person name="Zhang X."/>
            <person name="Warren W."/>
            <person name="Mitreva M."/>
            <person name="Mardis E.R."/>
            <person name="Wilson R.K."/>
        </authorList>
    </citation>
    <scope>NUCLEOTIDE SEQUENCE [LARGE SCALE GENOMIC DNA]</scope>
    <source>
        <strain evidence="3 4">ATCC 14869</strain>
    </source>
</reference>
<dbReference type="Gene3D" id="2.40.50.1020">
    <property type="entry name" value="LytTr DNA-binding domain"/>
    <property type="match status" value="1"/>
</dbReference>
<dbReference type="Proteomes" id="UP000016644">
    <property type="component" value="Unassembled WGS sequence"/>
</dbReference>
<keyword evidence="3" id="KW-0238">DNA-binding</keyword>
<dbReference type="SUPFAM" id="SSF52540">
    <property type="entry name" value="P-loop containing nucleoside triphosphate hydrolases"/>
    <property type="match status" value="1"/>
</dbReference>
<evidence type="ECO:0000259" key="1">
    <source>
        <dbReference type="PROSITE" id="PS50893"/>
    </source>
</evidence>
<dbReference type="PROSITE" id="PS50930">
    <property type="entry name" value="HTH_LYTTR"/>
    <property type="match status" value="1"/>
</dbReference>
<dbReference type="PROSITE" id="PS50893">
    <property type="entry name" value="ABC_TRANSPORTER_2"/>
    <property type="match status" value="1"/>
</dbReference>
<dbReference type="GO" id="GO:0016887">
    <property type="term" value="F:ATP hydrolysis activity"/>
    <property type="evidence" value="ECO:0007669"/>
    <property type="project" value="InterPro"/>
</dbReference>
<dbReference type="InterPro" id="IPR003439">
    <property type="entry name" value="ABC_transporter-like_ATP-bd"/>
</dbReference>
<dbReference type="GO" id="GO:0005524">
    <property type="term" value="F:ATP binding"/>
    <property type="evidence" value="ECO:0007669"/>
    <property type="project" value="InterPro"/>
</dbReference>
<dbReference type="InterPro" id="IPR012046">
    <property type="entry name" value="LytTR_ABC"/>
</dbReference>
<gene>
    <name evidence="3" type="ORF">HMPREF0495_01780</name>
</gene>
<dbReference type="InterPro" id="IPR046947">
    <property type="entry name" value="LytR-like"/>
</dbReference>
<dbReference type="HOGENOM" id="CLU_049568_0_0_9"/>
<evidence type="ECO:0000259" key="2">
    <source>
        <dbReference type="PROSITE" id="PS50930"/>
    </source>
</evidence>
<dbReference type="AlphaFoldDB" id="U2PGH2"/>